<comment type="caution">
    <text evidence="2">The sequence shown here is derived from an EMBL/GenBank/DDBJ whole genome shotgun (WGS) entry which is preliminary data.</text>
</comment>
<evidence type="ECO:0000313" key="2">
    <source>
        <dbReference type="EMBL" id="KAG5929945.1"/>
    </source>
</evidence>
<evidence type="ECO:0008006" key="4">
    <source>
        <dbReference type="Google" id="ProtNLM"/>
    </source>
</evidence>
<organism evidence="2 3">
    <name type="scientific">Claviceps africana</name>
    <dbReference type="NCBI Taxonomy" id="83212"/>
    <lineage>
        <taxon>Eukaryota</taxon>
        <taxon>Fungi</taxon>
        <taxon>Dikarya</taxon>
        <taxon>Ascomycota</taxon>
        <taxon>Pezizomycotina</taxon>
        <taxon>Sordariomycetes</taxon>
        <taxon>Hypocreomycetidae</taxon>
        <taxon>Hypocreales</taxon>
        <taxon>Clavicipitaceae</taxon>
        <taxon>Claviceps</taxon>
    </lineage>
</organism>
<keyword evidence="3" id="KW-1185">Reference proteome</keyword>
<feature type="chain" id="PRO_5035460372" description="Cyanovirin-N domain-containing protein" evidence="1">
    <location>
        <begin position="21"/>
        <end position="117"/>
    </location>
</feature>
<sequence>MQFSTTVLAAVAIFAGQTLAACSPHTTVQNHFGGVCQPSGNGYQCGDATISDTLNRFVLQTSDTYIGLQAVCRTPNGHGGENTQMVNLYCDPHSTGIITLKCLEENLTLSYFFKGEN</sequence>
<evidence type="ECO:0000313" key="3">
    <source>
        <dbReference type="Proteomes" id="UP000811619"/>
    </source>
</evidence>
<gene>
    <name evidence="2" type="ORF">E4U42_003768</name>
</gene>
<dbReference type="OrthoDB" id="10556149at2759"/>
<keyword evidence="1" id="KW-0732">Signal</keyword>
<dbReference type="Proteomes" id="UP000811619">
    <property type="component" value="Unassembled WGS sequence"/>
</dbReference>
<accession>A0A8K0JC70</accession>
<dbReference type="AlphaFoldDB" id="A0A8K0JC70"/>
<proteinExistence type="predicted"/>
<reference evidence="2" key="1">
    <citation type="journal article" date="2020" name="bioRxiv">
        <title>Whole genome comparisons of ergot fungi reveals the divergence and evolution of species within the genus Claviceps are the result of varying mechanisms driving genome evolution and host range expansion.</title>
        <authorList>
            <person name="Wyka S.A."/>
            <person name="Mondo S.J."/>
            <person name="Liu M."/>
            <person name="Dettman J."/>
            <person name="Nalam V."/>
            <person name="Broders K.D."/>
        </authorList>
    </citation>
    <scope>NUCLEOTIDE SEQUENCE</scope>
    <source>
        <strain evidence="2">CCC 489</strain>
    </source>
</reference>
<feature type="signal peptide" evidence="1">
    <location>
        <begin position="1"/>
        <end position="20"/>
    </location>
</feature>
<name>A0A8K0JC70_9HYPO</name>
<dbReference type="EMBL" id="SRPY01000032">
    <property type="protein sequence ID" value="KAG5929945.1"/>
    <property type="molecule type" value="Genomic_DNA"/>
</dbReference>
<evidence type="ECO:0000256" key="1">
    <source>
        <dbReference type="SAM" id="SignalP"/>
    </source>
</evidence>
<protein>
    <recommendedName>
        <fullName evidence="4">Cyanovirin-N domain-containing protein</fullName>
    </recommendedName>
</protein>